<dbReference type="EMBL" id="JBIAXI010000012">
    <property type="protein sequence ID" value="MFF4775409.1"/>
    <property type="molecule type" value="Genomic_DNA"/>
</dbReference>
<dbReference type="Proteomes" id="UP001602119">
    <property type="component" value="Unassembled WGS sequence"/>
</dbReference>
<proteinExistence type="predicted"/>
<evidence type="ECO:0000313" key="4">
    <source>
        <dbReference type="Proteomes" id="UP001602119"/>
    </source>
</evidence>
<accession>A0ABW6V7X3</accession>
<keyword evidence="4" id="KW-1185">Reference proteome</keyword>
<dbReference type="PROSITE" id="PS51257">
    <property type="entry name" value="PROKAR_LIPOPROTEIN"/>
    <property type="match status" value="1"/>
</dbReference>
<gene>
    <name evidence="3" type="ORF">ACFY05_21375</name>
</gene>
<comment type="caution">
    <text evidence="3">The sequence shown here is derived from an EMBL/GenBank/DDBJ whole genome shotgun (WGS) entry which is preliminary data.</text>
</comment>
<evidence type="ECO:0000256" key="1">
    <source>
        <dbReference type="SAM" id="MobiDB-lite"/>
    </source>
</evidence>
<evidence type="ECO:0008006" key="5">
    <source>
        <dbReference type="Google" id="ProtNLM"/>
    </source>
</evidence>
<feature type="chain" id="PRO_5046598531" description="Lipoprotein" evidence="2">
    <location>
        <begin position="22"/>
        <end position="126"/>
    </location>
</feature>
<sequence length="126" mass="12838">MRSAKLMLAVVSIAASASLVACGSSSSSDGASETAATSAAAAKGAEKAVKTGKTGKVSANNAPENELVAALHAAGVPNADRWAREVIEYRPYAADDTKLTSLRKNLAKHKPGEKTMSKIISALTVP</sequence>
<feature type="region of interest" description="Disordered" evidence="1">
    <location>
        <begin position="23"/>
        <end position="59"/>
    </location>
</feature>
<organism evidence="3 4">
    <name type="scientific">Microtetraspora fusca</name>
    <dbReference type="NCBI Taxonomy" id="1997"/>
    <lineage>
        <taxon>Bacteria</taxon>
        <taxon>Bacillati</taxon>
        <taxon>Actinomycetota</taxon>
        <taxon>Actinomycetes</taxon>
        <taxon>Streptosporangiales</taxon>
        <taxon>Streptosporangiaceae</taxon>
        <taxon>Microtetraspora</taxon>
    </lineage>
</organism>
<name>A0ABW6V7X3_MICFU</name>
<feature type="compositionally biased region" description="Low complexity" evidence="1">
    <location>
        <begin position="23"/>
        <end position="43"/>
    </location>
</feature>
<feature type="signal peptide" evidence="2">
    <location>
        <begin position="1"/>
        <end position="21"/>
    </location>
</feature>
<protein>
    <recommendedName>
        <fullName evidence="5">Lipoprotein</fullName>
    </recommendedName>
</protein>
<reference evidence="3 4" key="1">
    <citation type="submission" date="2024-10" db="EMBL/GenBank/DDBJ databases">
        <title>The Natural Products Discovery Center: Release of the First 8490 Sequenced Strains for Exploring Actinobacteria Biosynthetic Diversity.</title>
        <authorList>
            <person name="Kalkreuter E."/>
            <person name="Kautsar S.A."/>
            <person name="Yang D."/>
            <person name="Bader C.D."/>
            <person name="Teijaro C.N."/>
            <person name="Fluegel L."/>
            <person name="Davis C.M."/>
            <person name="Simpson J.R."/>
            <person name="Lauterbach L."/>
            <person name="Steele A.D."/>
            <person name="Gui C."/>
            <person name="Meng S."/>
            <person name="Li G."/>
            <person name="Viehrig K."/>
            <person name="Ye F."/>
            <person name="Su P."/>
            <person name="Kiefer A.F."/>
            <person name="Nichols A."/>
            <person name="Cepeda A.J."/>
            <person name="Yan W."/>
            <person name="Fan B."/>
            <person name="Jiang Y."/>
            <person name="Adhikari A."/>
            <person name="Zheng C.-J."/>
            <person name="Schuster L."/>
            <person name="Cowan T.M."/>
            <person name="Smanski M.J."/>
            <person name="Chevrette M.G."/>
            <person name="De Carvalho L.P.S."/>
            <person name="Shen B."/>
        </authorList>
    </citation>
    <scope>NUCLEOTIDE SEQUENCE [LARGE SCALE GENOMIC DNA]</scope>
    <source>
        <strain evidence="3 4">NPDC001281</strain>
    </source>
</reference>
<keyword evidence="2" id="KW-0732">Signal</keyword>
<dbReference type="RefSeq" id="WP_218006760.1">
    <property type="nucleotide sequence ID" value="NZ_BBYK01000039.1"/>
</dbReference>
<evidence type="ECO:0000313" key="3">
    <source>
        <dbReference type="EMBL" id="MFF4775409.1"/>
    </source>
</evidence>
<evidence type="ECO:0000256" key="2">
    <source>
        <dbReference type="SAM" id="SignalP"/>
    </source>
</evidence>